<accession>A0A0K2VG72</accession>
<name>A0A0K2VG72_LEPSM</name>
<reference evidence="1" key="1">
    <citation type="submission" date="2014-05" db="EMBL/GenBank/DDBJ databases">
        <authorList>
            <person name="Chronopoulou M."/>
        </authorList>
    </citation>
    <scope>NUCLEOTIDE SEQUENCE</scope>
    <source>
        <tissue evidence="1">Whole organism</tissue>
    </source>
</reference>
<proteinExistence type="predicted"/>
<organism evidence="1">
    <name type="scientific">Lepeophtheirus salmonis</name>
    <name type="common">Salmon louse</name>
    <name type="synonym">Caligus salmonis</name>
    <dbReference type="NCBI Taxonomy" id="72036"/>
    <lineage>
        <taxon>Eukaryota</taxon>
        <taxon>Metazoa</taxon>
        <taxon>Ecdysozoa</taxon>
        <taxon>Arthropoda</taxon>
        <taxon>Crustacea</taxon>
        <taxon>Multicrustacea</taxon>
        <taxon>Hexanauplia</taxon>
        <taxon>Copepoda</taxon>
        <taxon>Siphonostomatoida</taxon>
        <taxon>Caligidae</taxon>
        <taxon>Lepeophtheirus</taxon>
    </lineage>
</organism>
<sequence length="49" mass="5730">MRRSSRVCNVYGRDRSVSTRSLCQTLLRITQNSKSCTCQIHTFRYEVTS</sequence>
<dbReference type="EMBL" id="HACA01032122">
    <property type="protein sequence ID" value="CDW49483.1"/>
    <property type="molecule type" value="Transcribed_RNA"/>
</dbReference>
<evidence type="ECO:0000313" key="1">
    <source>
        <dbReference type="EMBL" id="CDW49483.1"/>
    </source>
</evidence>
<dbReference type="AlphaFoldDB" id="A0A0K2VG72"/>
<protein>
    <submittedName>
        <fullName evidence="1">Uncharacterized protein</fullName>
    </submittedName>
</protein>